<evidence type="ECO:0000256" key="1">
    <source>
        <dbReference type="SAM" id="SignalP"/>
    </source>
</evidence>
<accession>A0AA46SPF1</accession>
<name>A0AA46SPF1_9XANT</name>
<protein>
    <submittedName>
        <fullName evidence="2">Uncharacterized protein</fullName>
    </submittedName>
</protein>
<evidence type="ECO:0000313" key="3">
    <source>
        <dbReference type="Proteomes" id="UP001164392"/>
    </source>
</evidence>
<organism evidence="2 3">
    <name type="scientific">Xanthomonas sacchari</name>
    <dbReference type="NCBI Taxonomy" id="56458"/>
    <lineage>
        <taxon>Bacteria</taxon>
        <taxon>Pseudomonadati</taxon>
        <taxon>Pseudomonadota</taxon>
        <taxon>Gammaproteobacteria</taxon>
        <taxon>Lysobacterales</taxon>
        <taxon>Lysobacteraceae</taxon>
        <taxon>Xanthomonas</taxon>
    </lineage>
</organism>
<evidence type="ECO:0000313" key="2">
    <source>
        <dbReference type="EMBL" id="UYK87287.1"/>
    </source>
</evidence>
<sequence length="107" mass="11383">MKIKPPAFAIAICLSSLSLNAMAGEYTETGYLRNVKANNTGSTCFFQIAGSPTGHNFQGGEWYCGDIAGQNILKLAQTAQILQMKVKVILEGDGAAYKPVKAVELAN</sequence>
<feature type="chain" id="PRO_5041382670" evidence="1">
    <location>
        <begin position="24"/>
        <end position="107"/>
    </location>
</feature>
<keyword evidence="1" id="KW-0732">Signal</keyword>
<dbReference type="Proteomes" id="UP001164392">
    <property type="component" value="Chromosome"/>
</dbReference>
<dbReference type="RefSeq" id="WP_152182078.1">
    <property type="nucleotide sequence ID" value="NZ_CP010409.1"/>
</dbReference>
<gene>
    <name evidence="2" type="ORF">NG824_12295</name>
</gene>
<reference evidence="2" key="1">
    <citation type="submission" date="2022-06" db="EMBL/GenBank/DDBJ databases">
        <title>Dynamics of rice microbiomes reveals core vertical transmitted seed endophytes.</title>
        <authorList>
            <person name="Liao K."/>
            <person name="Zhang X."/>
        </authorList>
    </citation>
    <scope>NUCLEOTIDE SEQUENCE</scope>
    <source>
        <strain evidence="2">JR3-14</strain>
    </source>
</reference>
<dbReference type="EMBL" id="CP099534">
    <property type="protein sequence ID" value="UYK87287.1"/>
    <property type="molecule type" value="Genomic_DNA"/>
</dbReference>
<feature type="signal peptide" evidence="1">
    <location>
        <begin position="1"/>
        <end position="23"/>
    </location>
</feature>
<proteinExistence type="predicted"/>
<dbReference type="AlphaFoldDB" id="A0AA46SPF1"/>